<dbReference type="AlphaFoldDB" id="A0A0D1Y9Y9"/>
<dbReference type="EMBL" id="KN847498">
    <property type="protein sequence ID" value="KIW11776.1"/>
    <property type="molecule type" value="Genomic_DNA"/>
</dbReference>
<dbReference type="RefSeq" id="XP_016231992.1">
    <property type="nucleotide sequence ID" value="XM_016383369.1"/>
</dbReference>
<dbReference type="HOGENOM" id="CLU_625602_0_0_1"/>
<proteinExistence type="predicted"/>
<gene>
    <name evidence="2" type="ORF">PV08_09048</name>
</gene>
<keyword evidence="3" id="KW-1185">Reference proteome</keyword>
<evidence type="ECO:0000313" key="3">
    <source>
        <dbReference type="Proteomes" id="UP000053328"/>
    </source>
</evidence>
<evidence type="ECO:0000256" key="1">
    <source>
        <dbReference type="SAM" id="MobiDB-lite"/>
    </source>
</evidence>
<evidence type="ECO:0000313" key="2">
    <source>
        <dbReference type="EMBL" id="KIW11776.1"/>
    </source>
</evidence>
<dbReference type="VEuPathDB" id="FungiDB:PV08_09048"/>
<dbReference type="Proteomes" id="UP000053328">
    <property type="component" value="Unassembled WGS sequence"/>
</dbReference>
<accession>A0A0D1Y9Y9</accession>
<dbReference type="OrthoDB" id="4118146at2759"/>
<reference evidence="2 3" key="1">
    <citation type="submission" date="2015-01" db="EMBL/GenBank/DDBJ databases">
        <title>The Genome Sequence of Exophiala spinifera CBS89968.</title>
        <authorList>
            <consortium name="The Broad Institute Genomics Platform"/>
            <person name="Cuomo C."/>
            <person name="de Hoog S."/>
            <person name="Gorbushina A."/>
            <person name="Stielow B."/>
            <person name="Teixiera M."/>
            <person name="Abouelleil A."/>
            <person name="Chapman S.B."/>
            <person name="Priest M."/>
            <person name="Young S.K."/>
            <person name="Wortman J."/>
            <person name="Nusbaum C."/>
            <person name="Birren B."/>
        </authorList>
    </citation>
    <scope>NUCLEOTIDE SEQUENCE [LARGE SCALE GENOMIC DNA]</scope>
    <source>
        <strain evidence="2 3">CBS 89968</strain>
    </source>
</reference>
<dbReference type="GeneID" id="27336131"/>
<feature type="region of interest" description="Disordered" evidence="1">
    <location>
        <begin position="1"/>
        <end position="31"/>
    </location>
</feature>
<protein>
    <submittedName>
        <fullName evidence="2">Uncharacterized protein</fullName>
    </submittedName>
</protein>
<name>A0A0D1Y9Y9_9EURO</name>
<organism evidence="2 3">
    <name type="scientific">Exophiala spinifera</name>
    <dbReference type="NCBI Taxonomy" id="91928"/>
    <lineage>
        <taxon>Eukaryota</taxon>
        <taxon>Fungi</taxon>
        <taxon>Dikarya</taxon>
        <taxon>Ascomycota</taxon>
        <taxon>Pezizomycotina</taxon>
        <taxon>Eurotiomycetes</taxon>
        <taxon>Chaetothyriomycetidae</taxon>
        <taxon>Chaetothyriales</taxon>
        <taxon>Herpotrichiellaceae</taxon>
        <taxon>Exophiala</taxon>
    </lineage>
</organism>
<sequence>MAHNMDQPSPFRYHAFFSQPRPDQGALSATDDEDVHMNDMPQTINPYQMDLTPPVVWTDEIPHSILSIAQGPLVQPNAINTQHSLLPHPIYYQNMITTPGMPEMQFYPHSPIQHPILNGNFAGTQAIRTPTMEHLLPLQPPASLMHPSQNALARRTIMPMPPAQQLQAQGQQQQTAAPGHRLDNLPAEIRLEIYGYLFQGAEIEVIPRNMTRCRPDVPASPCKVIEGAHTNIIRTSKFFFLDALPTLAKATHLNIPQPYHPQEATEDPLRQFPESFLKRIETITGDFNAFGRINGQRLRRLKHANLFHEVDSAGGFVDTVHIINCENCGGVDAVINAAFEGVVNNWRWLQKQIARNARREGFTVDMTVTWEVYCEAPGMAKFEFKMNCATNKVVRTKAFIGGQEVGTNSETQAAADWDALSGM</sequence>